<sequence length="254" mass="28035">MLAGLCSARAGAFTMPEGEIKLFAVAFAQEGDQYFDRKGRPQPRDHFLKRELQLFGEYGWTDALTLFAAASLQDISVRGEARSRRTGLGRVELGVRRRLYANDGWIVSAQASGLISGARSSDDLAAIGETDDQADVRALVARSFEAFGGHGFVDLQAGYRARFGDPADEARFDATLGWRRAGSRWQWLAQSFNTFGLSRWDGRYPLRQRIHKLQTGALYDLTAALSLYAAAFTTPIGRDALDERGLVLGLACRF</sequence>
<dbReference type="EMBL" id="BSFL01000003">
    <property type="protein sequence ID" value="GLK81063.1"/>
    <property type="molecule type" value="Genomic_DNA"/>
</dbReference>
<protein>
    <submittedName>
        <fullName evidence="1">Uncharacterized protein</fullName>
    </submittedName>
</protein>
<evidence type="ECO:0000313" key="1">
    <source>
        <dbReference type="EMBL" id="GLK81063.1"/>
    </source>
</evidence>
<gene>
    <name evidence="1" type="ORF">GCM10008174_28040</name>
</gene>
<accession>A0A9W6JRD1</accession>
<dbReference type="Proteomes" id="UP001143309">
    <property type="component" value="Unassembled WGS sequence"/>
</dbReference>
<comment type="caution">
    <text evidence="1">The sequence shown here is derived from an EMBL/GenBank/DDBJ whole genome shotgun (WGS) entry which is preliminary data.</text>
</comment>
<reference evidence="1" key="2">
    <citation type="submission" date="2023-01" db="EMBL/GenBank/DDBJ databases">
        <authorList>
            <person name="Sun Q."/>
            <person name="Evtushenko L."/>
        </authorList>
    </citation>
    <scope>NUCLEOTIDE SEQUENCE</scope>
    <source>
        <strain evidence="1">VKM B-2748</strain>
    </source>
</reference>
<reference evidence="1" key="1">
    <citation type="journal article" date="2014" name="Int. J. Syst. Evol. Microbiol.">
        <title>Complete genome sequence of Corynebacterium casei LMG S-19264T (=DSM 44701T), isolated from a smear-ripened cheese.</title>
        <authorList>
            <consortium name="US DOE Joint Genome Institute (JGI-PGF)"/>
            <person name="Walter F."/>
            <person name="Albersmeier A."/>
            <person name="Kalinowski J."/>
            <person name="Ruckert C."/>
        </authorList>
    </citation>
    <scope>NUCLEOTIDE SEQUENCE</scope>
    <source>
        <strain evidence="1">VKM B-2748</strain>
    </source>
</reference>
<name>A0A9W6JRD1_9HYPH</name>
<organism evidence="1 2">
    <name type="scientific">Methylopila turkensis</name>
    <dbReference type="NCBI Taxonomy" id="1437816"/>
    <lineage>
        <taxon>Bacteria</taxon>
        <taxon>Pseudomonadati</taxon>
        <taxon>Pseudomonadota</taxon>
        <taxon>Alphaproteobacteria</taxon>
        <taxon>Hyphomicrobiales</taxon>
        <taxon>Methylopilaceae</taxon>
        <taxon>Methylopila</taxon>
    </lineage>
</organism>
<evidence type="ECO:0000313" key="2">
    <source>
        <dbReference type="Proteomes" id="UP001143309"/>
    </source>
</evidence>
<keyword evidence="2" id="KW-1185">Reference proteome</keyword>
<dbReference type="AlphaFoldDB" id="A0A9W6JRD1"/>
<proteinExistence type="predicted"/>